<organism evidence="3">
    <name type="scientific">Ostreococcus tauri</name>
    <name type="common">Marine green alga</name>
    <dbReference type="NCBI Taxonomy" id="70448"/>
    <lineage>
        <taxon>Eukaryota</taxon>
        <taxon>Viridiplantae</taxon>
        <taxon>Chlorophyta</taxon>
        <taxon>Mamiellophyceae</taxon>
        <taxon>Mamiellales</taxon>
        <taxon>Bathycoccaceae</taxon>
        <taxon>Ostreococcus</taxon>
    </lineage>
</organism>
<dbReference type="GO" id="GO:1990745">
    <property type="term" value="C:EARP complex"/>
    <property type="evidence" value="ECO:0007669"/>
    <property type="project" value="TreeGrafter"/>
</dbReference>
<dbReference type="GO" id="GO:0000938">
    <property type="term" value="C:GARP complex"/>
    <property type="evidence" value="ECO:0007669"/>
    <property type="project" value="UniProtKB-UniRule"/>
</dbReference>
<keyword evidence="2" id="KW-0813">Transport</keyword>
<protein>
    <recommendedName>
        <fullName evidence="2">Vacuolar protein sorting-associated protein 51 homolog</fullName>
    </recommendedName>
</protein>
<proteinExistence type="inferred from homology"/>
<evidence type="ECO:0000313" key="3">
    <source>
        <dbReference type="EMBL" id="OUS41874.1"/>
    </source>
</evidence>
<sequence length="702" mass="76807">MLKQCEDVRVRARAAQRLSERAHERLSARRETAERLRGARGLARALSSALRTAPALEELARAMGRGQAQRIDASEEDVRGVILNYVEVREVLDALGGEGSDAKALRRAKRRCDDALKVIVDRLKERARTSALGDDAASGDDETTTSSSKRDLIELGVSDEMCLELLAVLRVSQVELRDDFLKSRKQRLASKLESAKTLMTNEVANPKAFMSELNQLFLGEFTAALDAFEKMFAEADDSRRALVKFTKEAFVDYFVLVREAYAPDADVAGLMNPKQLMSAMGTMAADLASVHRAVPEAALGDRAMETVERIVRSRVGVAFASLERDLVREVNATYEAAKSASAEAANRQPSVDASSETSFGKKLLLQRFIALSDTLLTSVHSLLHDVESLMDERPILISSWREEFAYMVRGHFASLIHALVALLIVGCPISPDPAPNPTPLRTPLAVAIATATTMVSKTPPPPSFSLVCARMCAFLNTSAMKHIAEALGKMFPAAMVTGGDFNLDDTHLMCESASNALLTWYVEQSAHRVGFMIRKSLTAADWSKVREPREVRPLADFISNFLSSVESECEQVLDVGEIDRDGVASSNADAIEGAFAPVTSTQSSVMCAVIKRALKTYIECVRCQTFPTKFAYQQLAVDVRFLAEHVLLRFTPSGQFALDARETRAVKTLLDELRAAAAQRSFDPSPMDTAVMDRIIAGSASS</sequence>
<evidence type="ECO:0000256" key="2">
    <source>
        <dbReference type="RuleBase" id="RU368010"/>
    </source>
</evidence>
<keyword evidence="2" id="KW-0445">Lipid transport</keyword>
<comment type="subunit">
    <text evidence="2">Component of the Golgi-associated retrograde protein (GARP) complex.</text>
</comment>
<dbReference type="AlphaFoldDB" id="A0A1Y5I145"/>
<dbReference type="GO" id="GO:0016020">
    <property type="term" value="C:membrane"/>
    <property type="evidence" value="ECO:0007669"/>
    <property type="project" value="TreeGrafter"/>
</dbReference>
<dbReference type="GO" id="GO:0006869">
    <property type="term" value="P:lipid transport"/>
    <property type="evidence" value="ECO:0007669"/>
    <property type="project" value="UniProtKB-UniRule"/>
</dbReference>
<keyword evidence="2" id="KW-0333">Golgi apparatus</keyword>
<dbReference type="GO" id="GO:0007030">
    <property type="term" value="P:Golgi organization"/>
    <property type="evidence" value="ECO:0007669"/>
    <property type="project" value="UniProtKB-UniRule"/>
</dbReference>
<comment type="function">
    <text evidence="2">Acts as component of the GARP complex that is involved in retrograde transport from early and late endosomes to the trans-Golgi network (TGN).</text>
</comment>
<comment type="similarity">
    <text evidence="1 2">Belongs to the VPS51 family.</text>
</comment>
<dbReference type="GO" id="GO:0032456">
    <property type="term" value="P:endocytic recycling"/>
    <property type="evidence" value="ECO:0007669"/>
    <property type="project" value="TreeGrafter"/>
</dbReference>
<dbReference type="PANTHER" id="PTHR15954">
    <property type="entry name" value="VACUOLAR PROTEIN SORTING-ASSOCIATED PROTEIN 51 HOMOLOG"/>
    <property type="match status" value="1"/>
</dbReference>
<dbReference type="PANTHER" id="PTHR15954:SF4">
    <property type="entry name" value="VACUOLAR PROTEIN SORTING-ASSOCIATED PROTEIN 51 HOMOLOG"/>
    <property type="match status" value="1"/>
</dbReference>
<dbReference type="GO" id="GO:0005829">
    <property type="term" value="C:cytosol"/>
    <property type="evidence" value="ECO:0007669"/>
    <property type="project" value="GOC"/>
</dbReference>
<dbReference type="EMBL" id="KZ155839">
    <property type="protein sequence ID" value="OUS41874.1"/>
    <property type="molecule type" value="Genomic_DNA"/>
</dbReference>
<dbReference type="Proteomes" id="UP000195557">
    <property type="component" value="Unassembled WGS sequence"/>
</dbReference>
<keyword evidence="2" id="KW-0653">Protein transport</keyword>
<comment type="subcellular location">
    <subcellularLocation>
        <location evidence="2">Golgi apparatus</location>
        <location evidence="2">trans-Golgi network</location>
    </subcellularLocation>
</comment>
<dbReference type="InterPro" id="IPR014812">
    <property type="entry name" value="Vps51"/>
</dbReference>
<accession>A0A1Y5I145</accession>
<name>A0A1Y5I145_OSTTA</name>
<dbReference type="GO" id="GO:0042147">
    <property type="term" value="P:retrograde transport, endosome to Golgi"/>
    <property type="evidence" value="ECO:0007669"/>
    <property type="project" value="UniProtKB-UniRule"/>
</dbReference>
<dbReference type="GO" id="GO:0007041">
    <property type="term" value="P:lysosomal transport"/>
    <property type="evidence" value="ECO:0007669"/>
    <property type="project" value="TreeGrafter"/>
</dbReference>
<evidence type="ECO:0000256" key="1">
    <source>
        <dbReference type="ARBA" id="ARBA00006080"/>
    </source>
</evidence>
<dbReference type="eggNOG" id="KOG2346">
    <property type="taxonomic scope" value="Eukaryota"/>
</dbReference>
<gene>
    <name evidence="3" type="ORF">BE221DRAFT_187804</name>
</gene>
<dbReference type="GO" id="GO:0048193">
    <property type="term" value="P:Golgi vesicle transport"/>
    <property type="evidence" value="ECO:0007669"/>
    <property type="project" value="TreeGrafter"/>
</dbReference>
<dbReference type="GO" id="GO:0015031">
    <property type="term" value="P:protein transport"/>
    <property type="evidence" value="ECO:0007669"/>
    <property type="project" value="UniProtKB-UniRule"/>
</dbReference>
<reference evidence="3" key="1">
    <citation type="submission" date="2017-04" db="EMBL/GenBank/DDBJ databases">
        <title>Population genomics of picophytoplankton unveils novel chromosome hypervariability.</title>
        <authorList>
            <consortium name="DOE Joint Genome Institute"/>
            <person name="Blanc-Mathieu R."/>
            <person name="Krasovec M."/>
            <person name="Hebrard M."/>
            <person name="Yau S."/>
            <person name="Desgranges E."/>
            <person name="Martin J."/>
            <person name="Schackwitz W."/>
            <person name="Kuo A."/>
            <person name="Salin G."/>
            <person name="Donnadieu C."/>
            <person name="Desdevises Y."/>
            <person name="Sanchez-Ferandin S."/>
            <person name="Moreau H."/>
            <person name="Rivals E."/>
            <person name="Grigoriev I.V."/>
            <person name="Grimsley N."/>
            <person name="Eyre-Walker A."/>
            <person name="Piganeau G."/>
        </authorList>
    </citation>
    <scope>NUCLEOTIDE SEQUENCE [LARGE SCALE GENOMIC DNA]</scope>
    <source>
        <strain evidence="3">RCC 1115</strain>
    </source>
</reference>